<dbReference type="InterPro" id="IPR016186">
    <property type="entry name" value="C-type_lectin-like/link_sf"/>
</dbReference>
<evidence type="ECO:0000259" key="1">
    <source>
        <dbReference type="PROSITE" id="PS50041"/>
    </source>
</evidence>
<evidence type="ECO:0000313" key="2">
    <source>
        <dbReference type="EMBL" id="CBY36952.1"/>
    </source>
</evidence>
<gene>
    <name evidence="2" type="ORF">GSOID_T00030014001</name>
</gene>
<feature type="domain" description="C-type lectin" evidence="1">
    <location>
        <begin position="40"/>
        <end position="179"/>
    </location>
</feature>
<accession>E4YNA4</accession>
<protein>
    <recommendedName>
        <fullName evidence="1">C-type lectin domain-containing protein</fullName>
    </recommendedName>
</protein>
<dbReference type="Pfam" id="PF00059">
    <property type="entry name" value="Lectin_C"/>
    <property type="match status" value="1"/>
</dbReference>
<sequence>GPNRETLTKIWKFFTLNFGLSDAKNRRDSCDGFDICVEAYGGIKYYAMIPNTNEYLNFYEAENFCKDKNKTLSTISSESEQIELSKMAFELSQQNQEGARLWLGLVRKDTKDEFSWRYHVIDENNTKVDVTCDVTEPIFWERDPDAYTEDTDCVILDVDFDHTGNFSNHNISNWEPVDCLKSLNGELGHAHGFLCTDNVPETNKTNTDGTEGKT</sequence>
<feature type="non-terminal residue" evidence="2">
    <location>
        <position position="1"/>
    </location>
</feature>
<dbReference type="EMBL" id="FN654875">
    <property type="protein sequence ID" value="CBY36952.1"/>
    <property type="molecule type" value="Genomic_DNA"/>
</dbReference>
<dbReference type="InterPro" id="IPR016187">
    <property type="entry name" value="CTDL_fold"/>
</dbReference>
<dbReference type="AlphaFoldDB" id="E4YNA4"/>
<name>E4YNA4_OIKDI</name>
<dbReference type="CDD" id="cd00037">
    <property type="entry name" value="CLECT"/>
    <property type="match status" value="1"/>
</dbReference>
<dbReference type="PROSITE" id="PS50041">
    <property type="entry name" value="C_TYPE_LECTIN_2"/>
    <property type="match status" value="1"/>
</dbReference>
<dbReference type="SUPFAM" id="SSF56436">
    <property type="entry name" value="C-type lectin-like"/>
    <property type="match status" value="1"/>
</dbReference>
<reference evidence="2" key="1">
    <citation type="journal article" date="2010" name="Science">
        <title>Plasticity of animal genome architecture unmasked by rapid evolution of a pelagic tunicate.</title>
        <authorList>
            <person name="Denoeud F."/>
            <person name="Henriet S."/>
            <person name="Mungpakdee S."/>
            <person name="Aury J.M."/>
            <person name="Da Silva C."/>
            <person name="Brinkmann H."/>
            <person name="Mikhaleva J."/>
            <person name="Olsen L.C."/>
            <person name="Jubin C."/>
            <person name="Canestro C."/>
            <person name="Bouquet J.M."/>
            <person name="Danks G."/>
            <person name="Poulain J."/>
            <person name="Campsteijn C."/>
            <person name="Adamski M."/>
            <person name="Cross I."/>
            <person name="Yadetie F."/>
            <person name="Muffato M."/>
            <person name="Louis A."/>
            <person name="Butcher S."/>
            <person name="Tsagkogeorga G."/>
            <person name="Konrad A."/>
            <person name="Singh S."/>
            <person name="Jensen M.F."/>
            <person name="Cong E.H."/>
            <person name="Eikeseth-Otteraa H."/>
            <person name="Noel B."/>
            <person name="Anthouard V."/>
            <person name="Porcel B.M."/>
            <person name="Kachouri-Lafond R."/>
            <person name="Nishino A."/>
            <person name="Ugolini M."/>
            <person name="Chourrout P."/>
            <person name="Nishida H."/>
            <person name="Aasland R."/>
            <person name="Huzurbazar S."/>
            <person name="Westhof E."/>
            <person name="Delsuc F."/>
            <person name="Lehrach H."/>
            <person name="Reinhardt R."/>
            <person name="Weissenbach J."/>
            <person name="Roy S.W."/>
            <person name="Artiguenave F."/>
            <person name="Postlethwait J.H."/>
            <person name="Manak J.R."/>
            <person name="Thompson E.M."/>
            <person name="Jaillon O."/>
            <person name="Du Pasquier L."/>
            <person name="Boudinot P."/>
            <person name="Liberles D.A."/>
            <person name="Volff J.N."/>
            <person name="Philippe H."/>
            <person name="Lenhard B."/>
            <person name="Roest Crollius H."/>
            <person name="Wincker P."/>
            <person name="Chourrout D."/>
        </authorList>
    </citation>
    <scope>NUCLEOTIDE SEQUENCE [LARGE SCALE GENOMIC DNA]</scope>
</reference>
<dbReference type="InterPro" id="IPR001304">
    <property type="entry name" value="C-type_lectin-like"/>
</dbReference>
<dbReference type="Gene3D" id="3.10.100.10">
    <property type="entry name" value="Mannose-Binding Protein A, subunit A"/>
    <property type="match status" value="1"/>
</dbReference>
<dbReference type="Proteomes" id="UP000011014">
    <property type="component" value="Unassembled WGS sequence"/>
</dbReference>
<proteinExistence type="predicted"/>
<organism evidence="2">
    <name type="scientific">Oikopleura dioica</name>
    <name type="common">Tunicate</name>
    <dbReference type="NCBI Taxonomy" id="34765"/>
    <lineage>
        <taxon>Eukaryota</taxon>
        <taxon>Metazoa</taxon>
        <taxon>Chordata</taxon>
        <taxon>Tunicata</taxon>
        <taxon>Appendicularia</taxon>
        <taxon>Copelata</taxon>
        <taxon>Oikopleuridae</taxon>
        <taxon>Oikopleura</taxon>
    </lineage>
</organism>